<dbReference type="PROSITE" id="PS51257">
    <property type="entry name" value="PROKAR_LIPOPROTEIN"/>
    <property type="match status" value="1"/>
</dbReference>
<feature type="chain" id="PRO_5028809425" description="Lipoprotein" evidence="1">
    <location>
        <begin position="28"/>
        <end position="77"/>
    </location>
</feature>
<dbReference type="AlphaFoldDB" id="A0A6S7BBS8"/>
<protein>
    <recommendedName>
        <fullName evidence="4">Lipoprotein</fullName>
    </recommendedName>
</protein>
<dbReference type="RefSeq" id="WP_175106149.1">
    <property type="nucleotide sequence ID" value="NZ_CADIKM010000018.1"/>
</dbReference>
<gene>
    <name evidence="2" type="ORF">LMG28138_03643</name>
</gene>
<evidence type="ECO:0000313" key="3">
    <source>
        <dbReference type="Proteomes" id="UP000494115"/>
    </source>
</evidence>
<evidence type="ECO:0000313" key="2">
    <source>
        <dbReference type="EMBL" id="CAB3794044.1"/>
    </source>
</evidence>
<keyword evidence="3" id="KW-1185">Reference proteome</keyword>
<accession>A0A6S7BBS8</accession>
<proteinExistence type="predicted"/>
<keyword evidence="1" id="KW-0732">Signal</keyword>
<organism evidence="2 3">
    <name type="scientific">Pararobbsia alpina</name>
    <dbReference type="NCBI Taxonomy" id="621374"/>
    <lineage>
        <taxon>Bacteria</taxon>
        <taxon>Pseudomonadati</taxon>
        <taxon>Pseudomonadota</taxon>
        <taxon>Betaproteobacteria</taxon>
        <taxon>Burkholderiales</taxon>
        <taxon>Burkholderiaceae</taxon>
        <taxon>Pararobbsia</taxon>
    </lineage>
</organism>
<sequence>MKQLLKGSRPVGLAAAFACGLLLSACATDDPVYQKNQADLARLQACGWYPKAFDPYYPEDLQEAEERSRRGECGTPK</sequence>
<evidence type="ECO:0008006" key="4">
    <source>
        <dbReference type="Google" id="ProtNLM"/>
    </source>
</evidence>
<name>A0A6S7BBS8_9BURK</name>
<dbReference type="Proteomes" id="UP000494115">
    <property type="component" value="Unassembled WGS sequence"/>
</dbReference>
<evidence type="ECO:0000256" key="1">
    <source>
        <dbReference type="SAM" id="SignalP"/>
    </source>
</evidence>
<feature type="signal peptide" evidence="1">
    <location>
        <begin position="1"/>
        <end position="27"/>
    </location>
</feature>
<dbReference type="EMBL" id="CADIKM010000018">
    <property type="protein sequence ID" value="CAB3794044.1"/>
    <property type="molecule type" value="Genomic_DNA"/>
</dbReference>
<reference evidence="2 3" key="1">
    <citation type="submission" date="2020-04" db="EMBL/GenBank/DDBJ databases">
        <authorList>
            <person name="De Canck E."/>
        </authorList>
    </citation>
    <scope>NUCLEOTIDE SEQUENCE [LARGE SCALE GENOMIC DNA]</scope>
    <source>
        <strain evidence="2 3">LMG 28138</strain>
    </source>
</reference>